<gene>
    <name evidence="1" type="ORF">FGLOB1_5486</name>
</gene>
<proteinExistence type="predicted"/>
<accession>A0A8H5YD77</accession>
<dbReference type="EMBL" id="JAAQPF010000218">
    <property type="protein sequence ID" value="KAF5710448.1"/>
    <property type="molecule type" value="Genomic_DNA"/>
</dbReference>
<protein>
    <submittedName>
        <fullName evidence="1">Uncharacterized protein</fullName>
    </submittedName>
</protein>
<dbReference type="Proteomes" id="UP000532311">
    <property type="component" value="Unassembled WGS sequence"/>
</dbReference>
<evidence type="ECO:0000313" key="2">
    <source>
        <dbReference type="Proteomes" id="UP000532311"/>
    </source>
</evidence>
<dbReference type="AlphaFoldDB" id="A0A8H5YD77"/>
<reference evidence="1 2" key="1">
    <citation type="submission" date="2020-05" db="EMBL/GenBank/DDBJ databases">
        <title>Identification and distribution of gene clusters putatively required for synthesis of sphingolipid metabolism inhibitors in phylogenetically diverse species of the filamentous fungus Fusarium.</title>
        <authorList>
            <person name="Kim H.-S."/>
            <person name="Busman M."/>
            <person name="Brown D.W."/>
            <person name="Divon H."/>
            <person name="Uhlig S."/>
            <person name="Proctor R.H."/>
        </authorList>
    </citation>
    <scope>NUCLEOTIDE SEQUENCE [LARGE SCALE GENOMIC DNA]</scope>
    <source>
        <strain evidence="1 2">NRRL 26131</strain>
    </source>
</reference>
<organism evidence="1 2">
    <name type="scientific">Fusarium globosum</name>
    <dbReference type="NCBI Taxonomy" id="78864"/>
    <lineage>
        <taxon>Eukaryota</taxon>
        <taxon>Fungi</taxon>
        <taxon>Dikarya</taxon>
        <taxon>Ascomycota</taxon>
        <taxon>Pezizomycotina</taxon>
        <taxon>Sordariomycetes</taxon>
        <taxon>Hypocreomycetidae</taxon>
        <taxon>Hypocreales</taxon>
        <taxon>Nectriaceae</taxon>
        <taxon>Fusarium</taxon>
        <taxon>Fusarium fujikuroi species complex</taxon>
    </lineage>
</organism>
<name>A0A8H5YD77_9HYPO</name>
<sequence>MPLFGCAVAHQFPDASSQPGCDSPQQKYRYVSASHVARAFGHRFLTRPASPDDSVNRTFDSLTFPLQHAHDPSWSHSTTLIDFPITYVAAFTAFHNATVCSSQVIFLIASEVLKATGT</sequence>
<comment type="caution">
    <text evidence="1">The sequence shown here is derived from an EMBL/GenBank/DDBJ whole genome shotgun (WGS) entry which is preliminary data.</text>
</comment>
<evidence type="ECO:0000313" key="1">
    <source>
        <dbReference type="EMBL" id="KAF5710448.1"/>
    </source>
</evidence>
<keyword evidence="2" id="KW-1185">Reference proteome</keyword>